<proteinExistence type="predicted"/>
<reference evidence="2" key="1">
    <citation type="journal article" date="2019" name="Int. J. Syst. Evol. Microbiol.">
        <title>The Global Catalogue of Microorganisms (GCM) 10K type strain sequencing project: providing services to taxonomists for standard genome sequencing and annotation.</title>
        <authorList>
            <consortium name="The Broad Institute Genomics Platform"/>
            <consortium name="The Broad Institute Genome Sequencing Center for Infectious Disease"/>
            <person name="Wu L."/>
            <person name="Ma J."/>
        </authorList>
    </citation>
    <scope>NUCLEOTIDE SEQUENCE [LARGE SCALE GENOMIC DNA]</scope>
    <source>
        <strain evidence="2">JCM 15608</strain>
    </source>
</reference>
<sequence>MKKFILFTAVLLLIAGGAFLFLTGDAINALVKQQIEKIGTQVTGQSVRVASVDLKLLEGAGTIKGLVLANPEKYTAPSAFSLNEVTLDINLKSLSTDLIVIDRIIIHSPEAVVEFTENAGANMQDILNEIKKNTASAGQSNAEAPSQSASQADPIVRVDQFVLAGVALTVDLTKLGNKVHQATLADITLNNIGGDAGMPASQLGGELAKQALSSIFKQAKKEQTNILKEQAKDKAKEKIGGFLNNLG</sequence>
<gene>
    <name evidence="1" type="ORF">GCM10009111_15180</name>
</gene>
<dbReference type="RefSeq" id="WP_343816758.1">
    <property type="nucleotide sequence ID" value="NZ_BAAAFA010000004.1"/>
</dbReference>
<evidence type="ECO:0000313" key="1">
    <source>
        <dbReference type="EMBL" id="GAA0816020.1"/>
    </source>
</evidence>
<keyword evidence="2" id="KW-1185">Reference proteome</keyword>
<name>A0ABP3WIP9_9GAMM</name>
<dbReference type="Proteomes" id="UP001500021">
    <property type="component" value="Unassembled WGS sequence"/>
</dbReference>
<dbReference type="EMBL" id="BAAAFA010000004">
    <property type="protein sequence ID" value="GAA0816020.1"/>
    <property type="molecule type" value="Genomic_DNA"/>
</dbReference>
<comment type="caution">
    <text evidence="1">The sequence shown here is derived from an EMBL/GenBank/DDBJ whole genome shotgun (WGS) entry which is preliminary data.</text>
</comment>
<protein>
    <recommendedName>
        <fullName evidence="3">AsmA domain-containing protein</fullName>
    </recommendedName>
</protein>
<evidence type="ECO:0008006" key="3">
    <source>
        <dbReference type="Google" id="ProtNLM"/>
    </source>
</evidence>
<evidence type="ECO:0000313" key="2">
    <source>
        <dbReference type="Proteomes" id="UP001500021"/>
    </source>
</evidence>
<organism evidence="1 2">
    <name type="scientific">Colwellia asteriadis</name>
    <dbReference type="NCBI Taxonomy" id="517723"/>
    <lineage>
        <taxon>Bacteria</taxon>
        <taxon>Pseudomonadati</taxon>
        <taxon>Pseudomonadota</taxon>
        <taxon>Gammaproteobacteria</taxon>
        <taxon>Alteromonadales</taxon>
        <taxon>Colwelliaceae</taxon>
        <taxon>Colwellia</taxon>
    </lineage>
</organism>
<accession>A0ABP3WIP9</accession>